<gene>
    <name evidence="1" type="ORF">HMPREF1218_0229</name>
</gene>
<proteinExistence type="predicted"/>
<dbReference type="RefSeq" id="WP_021583313.1">
    <property type="nucleotide sequence ID" value="NZ_AWET01000008.1"/>
</dbReference>
<dbReference type="AlphaFoldDB" id="U2LHC9"/>
<dbReference type="PATRIC" id="fig|1081904.3.peg.667"/>
<sequence>METEDSSIRNPRASTVDKGCRFAAFITVRYAEFLNDSATVKETSDLYTNRMFLKYDVPYVDKFIALT</sequence>
<evidence type="ECO:0000313" key="2">
    <source>
        <dbReference type="Proteomes" id="UP000016600"/>
    </source>
</evidence>
<dbReference type="Proteomes" id="UP000016600">
    <property type="component" value="Unassembled WGS sequence"/>
</dbReference>
<comment type="caution">
    <text evidence="1">The sequence shown here is derived from an EMBL/GenBank/DDBJ whole genome shotgun (WGS) entry which is preliminary data.</text>
</comment>
<protein>
    <submittedName>
        <fullName evidence="1">Uncharacterized protein</fullName>
    </submittedName>
</protein>
<organism evidence="1 2">
    <name type="scientific">Hoylesella pleuritidis F0068</name>
    <dbReference type="NCBI Taxonomy" id="1081904"/>
    <lineage>
        <taxon>Bacteria</taxon>
        <taxon>Pseudomonadati</taxon>
        <taxon>Bacteroidota</taxon>
        <taxon>Bacteroidia</taxon>
        <taxon>Bacteroidales</taxon>
        <taxon>Prevotellaceae</taxon>
        <taxon>Hoylesella</taxon>
    </lineage>
</organism>
<accession>U2LHC9</accession>
<reference evidence="1 2" key="1">
    <citation type="submission" date="2013-08" db="EMBL/GenBank/DDBJ databases">
        <authorList>
            <person name="Durkin A.S."/>
            <person name="Haft D.R."/>
            <person name="McCorrison J."/>
            <person name="Torralba M."/>
            <person name="Gillis M."/>
            <person name="Haft D.H."/>
            <person name="Methe B."/>
            <person name="Sutton G."/>
            <person name="Nelson K.E."/>
        </authorList>
    </citation>
    <scope>NUCLEOTIDE SEQUENCE [LARGE SCALE GENOMIC DNA]</scope>
    <source>
        <strain evidence="1 2">F0068</strain>
    </source>
</reference>
<evidence type="ECO:0000313" key="1">
    <source>
        <dbReference type="EMBL" id="ERK03676.1"/>
    </source>
</evidence>
<dbReference type="EMBL" id="AWET01000008">
    <property type="protein sequence ID" value="ERK03676.1"/>
    <property type="molecule type" value="Genomic_DNA"/>
</dbReference>
<name>U2LHC9_9BACT</name>
<keyword evidence="2" id="KW-1185">Reference proteome</keyword>